<name>A0A382DQC3_9ZZZZ</name>
<evidence type="ECO:0000256" key="1">
    <source>
        <dbReference type="SAM" id="Phobius"/>
    </source>
</evidence>
<gene>
    <name evidence="2" type="ORF">METZ01_LOCUS192697</name>
</gene>
<dbReference type="EMBL" id="UINC01040243">
    <property type="protein sequence ID" value="SVB39843.1"/>
    <property type="molecule type" value="Genomic_DNA"/>
</dbReference>
<proteinExistence type="predicted"/>
<accession>A0A382DQC3</accession>
<dbReference type="AlphaFoldDB" id="A0A382DQC3"/>
<organism evidence="2">
    <name type="scientific">marine metagenome</name>
    <dbReference type="NCBI Taxonomy" id="408172"/>
    <lineage>
        <taxon>unclassified sequences</taxon>
        <taxon>metagenomes</taxon>
        <taxon>ecological metagenomes</taxon>
    </lineage>
</organism>
<keyword evidence="1" id="KW-1133">Transmembrane helix</keyword>
<keyword evidence="1" id="KW-0472">Membrane</keyword>
<protein>
    <submittedName>
        <fullName evidence="2">Uncharacterized protein</fullName>
    </submittedName>
</protein>
<reference evidence="2" key="1">
    <citation type="submission" date="2018-05" db="EMBL/GenBank/DDBJ databases">
        <authorList>
            <person name="Lanie J.A."/>
            <person name="Ng W.-L."/>
            <person name="Kazmierczak K.M."/>
            <person name="Andrzejewski T.M."/>
            <person name="Davidsen T.M."/>
            <person name="Wayne K.J."/>
            <person name="Tettelin H."/>
            <person name="Glass J.I."/>
            <person name="Rusch D."/>
            <person name="Podicherti R."/>
            <person name="Tsui H.-C.T."/>
            <person name="Winkler M.E."/>
        </authorList>
    </citation>
    <scope>NUCLEOTIDE SEQUENCE</scope>
</reference>
<evidence type="ECO:0000313" key="2">
    <source>
        <dbReference type="EMBL" id="SVB39843.1"/>
    </source>
</evidence>
<feature type="transmembrane region" description="Helical" evidence="1">
    <location>
        <begin position="36"/>
        <end position="56"/>
    </location>
</feature>
<sequence length="105" mass="12075">MKRLVYILISILFGVLSAIALGEFYLTQKIGDPEYYILLFCIICGLVSVGSLWFLSQNIYYNKNQKILENDKTKPNMSPKVAEEIAKKIIEDAKMHRKSRGEDKD</sequence>
<keyword evidence="1" id="KW-0812">Transmembrane</keyword>